<organism evidence="2 3">
    <name type="scientific">Candidatus Criblamydia sequanensis CRIB-18</name>
    <dbReference type="NCBI Taxonomy" id="1437425"/>
    <lineage>
        <taxon>Bacteria</taxon>
        <taxon>Pseudomonadati</taxon>
        <taxon>Chlamydiota</taxon>
        <taxon>Chlamydiia</taxon>
        <taxon>Parachlamydiales</taxon>
        <taxon>Candidatus Criblamydiaceae</taxon>
        <taxon>Candidatus Criblamydia</taxon>
    </lineage>
</organism>
<reference evidence="2" key="2">
    <citation type="submission" date="2014-09" db="EMBL/GenBank/DDBJ databases">
        <title>Criblamydia sequanensis harbors a mega-plasmid encoding arsenite resistance.</title>
        <authorList>
            <person name="Bertelli C."/>
            <person name="Goesmann A."/>
            <person name="Greub G."/>
        </authorList>
    </citation>
    <scope>NUCLEOTIDE SEQUENCE [LARGE SCALE GENOMIC DNA]</scope>
    <source>
        <strain evidence="2">CRIB-18</strain>
    </source>
</reference>
<evidence type="ECO:0000313" key="3">
    <source>
        <dbReference type="Proteomes" id="UP000031552"/>
    </source>
</evidence>
<comment type="caution">
    <text evidence="2">The sequence shown here is derived from an EMBL/GenBank/DDBJ whole genome shotgun (WGS) entry which is preliminary data.</text>
</comment>
<dbReference type="RefSeq" id="WP_041018269.1">
    <property type="nucleotide sequence ID" value="NZ_CCEJ010000009.1"/>
</dbReference>
<keyword evidence="3" id="KW-1185">Reference proteome</keyword>
<protein>
    <submittedName>
        <fullName evidence="2">Uncharacterized protein</fullName>
    </submittedName>
</protein>
<sequence length="2816" mass="325637">MEAPFNYPRATETSFENLTLFEIDKGQENLEGSEDHPLTYETANALATSLFENTNQPEIDELLRECQQLRAASDIELKTYLSLSDYETNFFIIIQNREYSKAAELITFLRKELPGFDEAALIQQFVSELRKHVKELNEKGAVKSELLLTINWESWEYLDPLLLPFAEYFQYLDCIINKKAVTAELSEKYKSHAYFLFRNLQKRILNSDFNGIQNKIELFLESYSEAREDPFKLNYFSTKKLIGLKIISVHRTKSSFTEEEIANLEKEYFTLFNSNVRYPLLCYHYLSFLIEHDLIEKLLSLFKEKKIPKELLGNIFNILNYHEKWDVFLTLHNDYRSELVEYNPSHLYQFYYLLNIAHQKLNNNVPFDLSSLDSPTLKLLAEAAVSAHAKDYTSMQKIEKRLFSLAQAHHNFEVFAHEFRCVRLMALGKFEIAFDELEKRHLSGKIVSPKNFVILGMLSQAPLNRYLWASTKLPPMSFIYRILFAFLEFSKTRKETRMNLELLDKLFYTDEPYDFGTSVVYLNVLTYIGNILNTDEYQELRFETSQKALALARTLLVKHPSSCEIYIPIVCNYLANYPDHIQDIIEEGLYSVSDKITFINKCLVVLCKYEDPRNFSNISIRICIFKLVLAAYCFKPMPKQAYDLIEKYSKTALAFLSLPYQFNLSTKTIDLTASQSYKWNHVEYFLTLATLVGRELIKNNFKEGILLLPKKFPTELPSELQRTLSHLNYCAESHLESKVKVITAMINPLHQIAALEHLPFFTNFRTPSVQLLSIKISAQIFLKQFDHARRSLIRLRHPTTLSTYHLISGNLFYEEGNFTKATHHYDRIGKNKSNLSEPAFLRIVYSKLRSCPNDPTIPEDLLTIILKNNFCYPAYKWLFKFLSLNKNTQIDALLKDLPRTHEFYFSLIEFYFLEGKYEEVVRNVLEFESGKSTPGKEHYDFFIGEFYYKSLVKLDKVNETLEQRKESGLEEPKGLDLFFFLHYWLNLENGTNATKIKNLYIQKNPKANQNEALMGLFRIVAAKCYFYEGDIIKATLALQNFSNAWSPQFIFMISLLSSDFNKAASLQSKYPIVDPKKSIITFWKFFCDPFSFSTLKDPLGLVDSYKKMMLSEPLMDTIEHHYLFISFLIKLKPNHPQLWECIKDYVHRSPRTKQPKEAYFLVKVLECINIWQPEDGLKVGFFFLEKCPKKKLIFEYIVNTIKTLQKSQISFSLDPYIKTILTYRQGFPEENFSQKSAERRLDSIKGLGALGSTTTVHDQKILPKNDNLAAIQNPTITRNNSTPVYLDLTKEYADPKLFSNAINPITISTSSFMNEMEKNTACKPSFAKPFISKTHLTGPRAIINAPIEPVHPSASLIPSDQSLLQPAPLISQTKTQASHAEPFSLYADESLPLSPIEPIPPSASLIPSDQSLLQPAPLISQTTTQASHAERLSLYADESLPLSPIKSQPMEITPNETNEEPLDFQDKIFKTPAVGTSVTNSAVIDENNFEDSGLETLGSELIAELKECIENVSEIPDDGIFHDQEAYPNLEFIDSLSESDKELAGLLEIHSYKHLLKVAGEEGCFLPCSRIELYRFYESLSTQGKACLLDTLNMACKEFNKWLESDHISFIRLSLKMQNGVFAFSYHSKPISQILYAIVLKLSKTKIEENNSIIESTFFYFISHILRVTNISDGYHGEYYKNLIQKLNPKLWSLIEIAGKMNASRFPLKEKLLSPLIAITYKNLLKQLLSHFTSNIESFFSDESFDSSVIHSRGIDVSFIFKLKKPEGIFTYYSCFLFDSNGFPLTTFSPSKLDFKRLSNYSLPVPYQGRGRFERGDLAMLSNHLIKGSLSPRILFIFSKKSTLTCSKNVDKGLCSPYIENFASNIGQTTSEIASLLYSAESCSEWEFTNLHLKNYRERPPKDTMEVSIKRKTQSTSTIEKVSYTALSEKSETASKRPIKAKLLKTSNNSEHTHKRKADALKKSASLQKGKEKETVNLLSIEEGVLEFKKLFNSLEKNNLVSFEKVRDISYLLWEYLENQMASNLPIVFYPKSSESEDALLLELLIYPIEGKKMRILYRTEPAKCLEAADYFKDVILAKKLEHFESTFAGIEKQIRHNFHESARKKCITLNYILSVILDQAHMKSAKTRFERKFVDKVREISQKISSISRKHGFKLYSISDVNDLSMQERKEFLSQFNKPFKFFLLTSSEDLVSSTDPKVPLFVSNIENHVLYADTKDDSMAIFNANDCSFNKQKILYLQSVTRLGVDFLIDLLLKNAYFTSLTPLAKDFPKILNEMRQKVSLSIKQIELSPSEETKNQAYQCLKQWFFLQFEFISKMRSSFFDFKKESPSFVNLIISLKIEEITKETICNLIKNFLSEQKVSNAAGIAFLEEIKKDSNFDQEFQSLLEAYIEPKPIEGPRFPGRWVLKEEEKFKTPLHMESPQNNRLNESKVRSNNADFDAYCERNLERSSRKKAAGYAEIAELEPSKRTKKQSTLFERETEKEAPIFPLSGFFPTWSQNDFQSSSEGLNNPVFYQKNLEIFNTEEYLRLTEQALQAKKEKYKYLLEERAKNNGTNSQNQFKKEESDPAQRLELIYNNLKDIADEIYYLTNTVREVEFSLHYLKADLSLFNLNFNLLKFKSHLQNGSLNIDVLKPLKDVIINIINECFFHLSNQHSWLKKNNCKGPSISRDRSSSPYSNLQVSHKKQKKDFRESIMDSFSIFPTILAYDASNRSSLNPTYYLPFIDILTDSLMQHFKKLTELKEQKAKCEESDPKKILLIDQVETLTAICLGNFKELDFYLGFWKIHHKNDPEKLKQIQIYFDKAQNVMKALFTV</sequence>
<evidence type="ECO:0000313" key="2">
    <source>
        <dbReference type="EMBL" id="CDR34728.1"/>
    </source>
</evidence>
<evidence type="ECO:0000256" key="1">
    <source>
        <dbReference type="SAM" id="MobiDB-lite"/>
    </source>
</evidence>
<accession>A0A090D2X9</accession>
<dbReference type="Proteomes" id="UP000031552">
    <property type="component" value="Unassembled WGS sequence"/>
</dbReference>
<name>A0A090D2X9_9BACT</name>
<proteinExistence type="predicted"/>
<gene>
    <name evidence="2" type="ORF">CSEC_1921</name>
</gene>
<reference evidence="2" key="1">
    <citation type="submission" date="2013-12" db="EMBL/GenBank/DDBJ databases">
        <authorList>
            <person name="Linke B."/>
        </authorList>
    </citation>
    <scope>NUCLEOTIDE SEQUENCE [LARGE SCALE GENOMIC DNA]</scope>
    <source>
        <strain evidence="2">CRIB-18</strain>
    </source>
</reference>
<dbReference type="EMBL" id="CCEJ010000009">
    <property type="protein sequence ID" value="CDR34728.1"/>
    <property type="molecule type" value="Genomic_DNA"/>
</dbReference>
<feature type="region of interest" description="Disordered" evidence="1">
    <location>
        <begin position="1947"/>
        <end position="1966"/>
    </location>
</feature>